<sequence length="163" mass="18959">MMDRIIDIEQADIDQKATRKRVERVLEMVRMYQSIGSMRKDRGVFADFKPAPRAADLRSLNGGDTAADLPSLNELDTAAYLANLCVEVEEVVSRLDEQEQEMIRRRYLQKEKVFDFLLFHELNLSERTYRRVKAKAMSKLAYMMRLEVTGRKKTLEGPQQVGR</sequence>
<name>A0ABQ2BRN9_9BACL</name>
<evidence type="ECO:0000313" key="1">
    <source>
        <dbReference type="EMBL" id="GGI46005.1"/>
    </source>
</evidence>
<dbReference type="EMBL" id="BMHE01000005">
    <property type="protein sequence ID" value="GGI46005.1"/>
    <property type="molecule type" value="Genomic_DNA"/>
</dbReference>
<dbReference type="RefSeq" id="WP_189009835.1">
    <property type="nucleotide sequence ID" value="NZ_BMHE01000005.1"/>
</dbReference>
<protein>
    <submittedName>
        <fullName evidence="1">ArpU family transcriptional regulator</fullName>
    </submittedName>
</protein>
<proteinExistence type="predicted"/>
<comment type="caution">
    <text evidence="1">The sequence shown here is derived from an EMBL/GenBank/DDBJ whole genome shotgun (WGS) entry which is preliminary data.</text>
</comment>
<reference evidence="2" key="1">
    <citation type="journal article" date="2019" name="Int. J. Syst. Evol. Microbiol.">
        <title>The Global Catalogue of Microorganisms (GCM) 10K type strain sequencing project: providing services to taxonomists for standard genome sequencing and annotation.</title>
        <authorList>
            <consortium name="The Broad Institute Genomics Platform"/>
            <consortium name="The Broad Institute Genome Sequencing Center for Infectious Disease"/>
            <person name="Wu L."/>
            <person name="Ma J."/>
        </authorList>
    </citation>
    <scope>NUCLEOTIDE SEQUENCE [LARGE SCALE GENOMIC DNA]</scope>
    <source>
        <strain evidence="2">CGMCC 1.15043</strain>
    </source>
</reference>
<evidence type="ECO:0000313" key="2">
    <source>
        <dbReference type="Proteomes" id="UP000615455"/>
    </source>
</evidence>
<gene>
    <name evidence="1" type="ORF">GCM10008018_14960</name>
</gene>
<keyword evidence="2" id="KW-1185">Reference proteome</keyword>
<dbReference type="NCBIfam" id="TIGR01637">
    <property type="entry name" value="phage_arpU"/>
    <property type="match status" value="1"/>
</dbReference>
<dbReference type="InterPro" id="IPR006524">
    <property type="entry name" value="ArpU-like"/>
</dbReference>
<organism evidence="1 2">
    <name type="scientific">Paenibacillus marchantiophytorum</name>
    <dbReference type="NCBI Taxonomy" id="1619310"/>
    <lineage>
        <taxon>Bacteria</taxon>
        <taxon>Bacillati</taxon>
        <taxon>Bacillota</taxon>
        <taxon>Bacilli</taxon>
        <taxon>Bacillales</taxon>
        <taxon>Paenibacillaceae</taxon>
        <taxon>Paenibacillus</taxon>
    </lineage>
</organism>
<dbReference type="Proteomes" id="UP000615455">
    <property type="component" value="Unassembled WGS sequence"/>
</dbReference>
<accession>A0ABQ2BRN9</accession>